<proteinExistence type="inferred from homology"/>
<organism evidence="9 10">
    <name type="scientific">Acidithrix ferrooxidans</name>
    <dbReference type="NCBI Taxonomy" id="1280514"/>
    <lineage>
        <taxon>Bacteria</taxon>
        <taxon>Bacillati</taxon>
        <taxon>Actinomycetota</taxon>
        <taxon>Acidimicrobiia</taxon>
        <taxon>Acidimicrobiales</taxon>
        <taxon>Acidimicrobiaceae</taxon>
        <taxon>Acidithrix</taxon>
    </lineage>
</organism>
<dbReference type="Proteomes" id="UP000032360">
    <property type="component" value="Unassembled WGS sequence"/>
</dbReference>
<comment type="caution">
    <text evidence="9">The sequence shown here is derived from an EMBL/GenBank/DDBJ whole genome shotgun (WGS) entry which is preliminary data.</text>
</comment>
<accession>A0A0D8HID5</accession>
<evidence type="ECO:0000256" key="3">
    <source>
        <dbReference type="ARBA" id="ARBA00022679"/>
    </source>
</evidence>
<dbReference type="AlphaFoldDB" id="A0A0D8HID5"/>
<evidence type="ECO:0000256" key="7">
    <source>
        <dbReference type="SAM" id="MobiDB-lite"/>
    </source>
</evidence>
<feature type="transmembrane region" description="Helical" evidence="8">
    <location>
        <begin position="6"/>
        <end position="30"/>
    </location>
</feature>
<reference evidence="9 10" key="1">
    <citation type="submission" date="2015-01" db="EMBL/GenBank/DDBJ databases">
        <title>Draft genome of the acidophilic iron oxidizer Acidithrix ferrooxidans strain Py-F3.</title>
        <authorList>
            <person name="Poehlein A."/>
            <person name="Eisen S."/>
            <person name="Schloemann M."/>
            <person name="Johnson B.D."/>
            <person name="Daniel R."/>
            <person name="Muehling M."/>
        </authorList>
    </citation>
    <scope>NUCLEOTIDE SEQUENCE [LARGE SCALE GENOMIC DNA]</scope>
    <source>
        <strain evidence="9 10">Py-F3</strain>
    </source>
</reference>
<name>A0A0D8HID5_9ACTN</name>
<dbReference type="PANTHER" id="PTHR30589:SF0">
    <property type="entry name" value="PHOSPHATIDYLGLYCEROL--PROLIPOPROTEIN DIACYLGLYCERYL TRANSFERASE"/>
    <property type="match status" value="1"/>
</dbReference>
<gene>
    <name evidence="9" type="primary">lgt</name>
    <name evidence="9" type="ORF">AXFE_14010</name>
</gene>
<evidence type="ECO:0000256" key="4">
    <source>
        <dbReference type="ARBA" id="ARBA00022692"/>
    </source>
</evidence>
<dbReference type="PANTHER" id="PTHR30589">
    <property type="entry name" value="PROLIPOPROTEIN DIACYLGLYCERYL TRANSFERASE"/>
    <property type="match status" value="1"/>
</dbReference>
<keyword evidence="6 8" id="KW-0472">Membrane</keyword>
<evidence type="ECO:0000256" key="6">
    <source>
        <dbReference type="ARBA" id="ARBA00023136"/>
    </source>
</evidence>
<sequence>MKPIPIVFNIGPVQVHTYGIGLAIAFYVAYRYFEKRLKDSGMPYNWVGKSFLWIIAAAVVGARIVHVIANISYYLKFPAQIPLIWHGGLSSFGGLAGAIPVGIYLKRKYAPDLRIADTFDKLVPALILAWSIGRILGPQLMFQGGGRPTNAWYGLQYAGQVGYRIPVPIFQATEDFIIFLILLKIEKWMTTKAPPYRSGSLAIAGLFLWSIPRFWDEYFWLAVPRLWDAVEVFSIILIISSACAFLILNSPERRNSQNTQVYDGEGEDSANTGMTNANDNEHILVDGLQPDENKPS</sequence>
<keyword evidence="4 8" id="KW-0812">Transmembrane</keyword>
<dbReference type="STRING" id="1280514.AXFE_14010"/>
<dbReference type="GO" id="GO:0042158">
    <property type="term" value="P:lipoprotein biosynthetic process"/>
    <property type="evidence" value="ECO:0007669"/>
    <property type="project" value="InterPro"/>
</dbReference>
<feature type="transmembrane region" description="Helical" evidence="8">
    <location>
        <begin position="51"/>
        <end position="71"/>
    </location>
</feature>
<keyword evidence="9" id="KW-0328">Glycosyltransferase</keyword>
<evidence type="ECO:0000313" key="9">
    <source>
        <dbReference type="EMBL" id="KJF17693.1"/>
    </source>
</evidence>
<keyword evidence="3 9" id="KW-0808">Transferase</keyword>
<dbReference type="RefSeq" id="WP_052605140.1">
    <property type="nucleotide sequence ID" value="NZ_JXYS01000031.1"/>
</dbReference>
<dbReference type="Pfam" id="PF01790">
    <property type="entry name" value="LGT"/>
    <property type="match status" value="1"/>
</dbReference>
<dbReference type="GO" id="GO:0005886">
    <property type="term" value="C:plasma membrane"/>
    <property type="evidence" value="ECO:0007669"/>
    <property type="project" value="InterPro"/>
</dbReference>
<feature type="transmembrane region" description="Helical" evidence="8">
    <location>
        <begin position="195"/>
        <end position="215"/>
    </location>
</feature>
<feature type="transmembrane region" description="Helical" evidence="8">
    <location>
        <begin position="83"/>
        <end position="105"/>
    </location>
</feature>
<keyword evidence="5 8" id="KW-1133">Transmembrane helix</keyword>
<feature type="transmembrane region" description="Helical" evidence="8">
    <location>
        <begin position="227"/>
        <end position="248"/>
    </location>
</feature>
<dbReference type="GO" id="GO:0008961">
    <property type="term" value="F:phosphatidylglycerol-prolipoprotein diacylglyceryl transferase activity"/>
    <property type="evidence" value="ECO:0007669"/>
    <property type="project" value="InterPro"/>
</dbReference>
<dbReference type="EC" id="2.4.99.-" evidence="9"/>
<feature type="region of interest" description="Disordered" evidence="7">
    <location>
        <begin position="257"/>
        <end position="296"/>
    </location>
</feature>
<dbReference type="OrthoDB" id="871140at2"/>
<dbReference type="InterPro" id="IPR001640">
    <property type="entry name" value="Lgt"/>
</dbReference>
<evidence type="ECO:0000256" key="2">
    <source>
        <dbReference type="ARBA" id="ARBA00022475"/>
    </source>
</evidence>
<protein>
    <submittedName>
        <fullName evidence="9">Prolipoprotein diacylglyceryl transferase</fullName>
        <ecNumber evidence="9">2.4.99.-</ecNumber>
    </submittedName>
</protein>
<comment type="similarity">
    <text evidence="1">Belongs to the Lgt family.</text>
</comment>
<evidence type="ECO:0000256" key="8">
    <source>
        <dbReference type="SAM" id="Phobius"/>
    </source>
</evidence>
<evidence type="ECO:0000256" key="1">
    <source>
        <dbReference type="ARBA" id="ARBA00007150"/>
    </source>
</evidence>
<keyword evidence="9" id="KW-0449">Lipoprotein</keyword>
<dbReference type="EMBL" id="JXYS01000031">
    <property type="protein sequence ID" value="KJF17693.1"/>
    <property type="molecule type" value="Genomic_DNA"/>
</dbReference>
<feature type="compositionally biased region" description="Polar residues" evidence="7">
    <location>
        <begin position="269"/>
        <end position="278"/>
    </location>
</feature>
<keyword evidence="2" id="KW-1003">Cell membrane</keyword>
<keyword evidence="10" id="KW-1185">Reference proteome</keyword>
<evidence type="ECO:0000256" key="5">
    <source>
        <dbReference type="ARBA" id="ARBA00022989"/>
    </source>
</evidence>
<evidence type="ECO:0000313" key="10">
    <source>
        <dbReference type="Proteomes" id="UP000032360"/>
    </source>
</evidence>